<dbReference type="RefSeq" id="WP_264815662.1">
    <property type="nucleotide sequence ID" value="NZ_BAPV01000013.1"/>
</dbReference>
<dbReference type="Pfam" id="PF01370">
    <property type="entry name" value="Epimerase"/>
    <property type="match status" value="1"/>
</dbReference>
<dbReference type="SUPFAM" id="SSF51735">
    <property type="entry name" value="NAD(P)-binding Rossmann-fold domains"/>
    <property type="match status" value="1"/>
</dbReference>
<dbReference type="EMBL" id="BAPV01000013">
    <property type="protein sequence ID" value="GBQ89427.1"/>
    <property type="molecule type" value="Genomic_DNA"/>
</dbReference>
<protein>
    <submittedName>
        <fullName evidence="2">Nucleoside-diphosphate-sugar epimerase</fullName>
    </submittedName>
</protein>
<dbReference type="Gene3D" id="3.40.50.720">
    <property type="entry name" value="NAD(P)-binding Rossmann-like Domain"/>
    <property type="match status" value="1"/>
</dbReference>
<proteinExistence type="predicted"/>
<dbReference type="Proteomes" id="UP001062776">
    <property type="component" value="Unassembled WGS sequence"/>
</dbReference>
<dbReference type="PANTHER" id="PTHR48079">
    <property type="entry name" value="PROTEIN YEEZ"/>
    <property type="match status" value="1"/>
</dbReference>
<organism evidence="2 3">
    <name type="scientific">Asaia krungthepensis NRIC 0535</name>
    <dbReference type="NCBI Taxonomy" id="1307925"/>
    <lineage>
        <taxon>Bacteria</taxon>
        <taxon>Pseudomonadati</taxon>
        <taxon>Pseudomonadota</taxon>
        <taxon>Alphaproteobacteria</taxon>
        <taxon>Acetobacterales</taxon>
        <taxon>Acetobacteraceae</taxon>
        <taxon>Asaia</taxon>
    </lineage>
</organism>
<dbReference type="InterPro" id="IPR051783">
    <property type="entry name" value="NAD(P)-dependent_oxidoreduct"/>
</dbReference>
<evidence type="ECO:0000313" key="2">
    <source>
        <dbReference type="EMBL" id="GBQ89427.1"/>
    </source>
</evidence>
<keyword evidence="3" id="KW-1185">Reference proteome</keyword>
<reference evidence="2" key="1">
    <citation type="submission" date="2013-04" db="EMBL/GenBank/DDBJ databases">
        <title>The genome sequencing project of 58 acetic acid bacteria.</title>
        <authorList>
            <person name="Okamoto-Kainuma A."/>
            <person name="Ishikawa M."/>
            <person name="Umino S."/>
            <person name="Koizumi Y."/>
            <person name="Shiwa Y."/>
            <person name="Yoshikawa H."/>
            <person name="Matsutani M."/>
            <person name="Matsushita K."/>
        </authorList>
    </citation>
    <scope>NUCLEOTIDE SEQUENCE</scope>
    <source>
        <strain evidence="2">NRIC 0535</strain>
    </source>
</reference>
<dbReference type="PANTHER" id="PTHR48079:SF6">
    <property type="entry name" value="NAD(P)-BINDING DOMAIN-CONTAINING PROTEIN-RELATED"/>
    <property type="match status" value="1"/>
</dbReference>
<comment type="caution">
    <text evidence="2">The sequence shown here is derived from an EMBL/GenBank/DDBJ whole genome shotgun (WGS) entry which is preliminary data.</text>
</comment>
<feature type="domain" description="NAD-dependent epimerase/dehydratase" evidence="1">
    <location>
        <begin position="3"/>
        <end position="213"/>
    </location>
</feature>
<accession>A0ABQ0Q3D2</accession>
<name>A0ABQ0Q3D2_9PROT</name>
<gene>
    <name evidence="2" type="ORF">AA0535_1792</name>
</gene>
<evidence type="ECO:0000259" key="1">
    <source>
        <dbReference type="Pfam" id="PF01370"/>
    </source>
</evidence>
<dbReference type="InterPro" id="IPR036291">
    <property type="entry name" value="NAD(P)-bd_dom_sf"/>
</dbReference>
<dbReference type="InterPro" id="IPR001509">
    <property type="entry name" value="Epimerase_deHydtase"/>
</dbReference>
<evidence type="ECO:0000313" key="3">
    <source>
        <dbReference type="Proteomes" id="UP001062776"/>
    </source>
</evidence>
<sequence>MNIVITGATGLIGGAVARALKAQGHGILALSRSEGAADKARAQGFDILPGDLEDTALLRAATLEADAVIHAASPHDHKAAELDRRAIHVLLEALRGTGKRLIYTSGCLVYGETGDRAATEETPCKPLPMVAWREILEREIRAAQDVHAVIIRPGWVYGHGGGTAMMMLAQAQNEGAARVIGTGDNRWSCVHAEDLARLYALALTHAPAGSVYNGVNDGPVSLIEIARAASRAGGAQGRVTLWPLEAARQTLHGFADAIACDQVVSGAKAQVELGWRPVMRTILQEFEMTAWSDRDDA</sequence>